<evidence type="ECO:0000256" key="2">
    <source>
        <dbReference type="ARBA" id="ARBA00022729"/>
    </source>
</evidence>
<gene>
    <name evidence="6" type="ORF">DV711_01630</name>
</gene>
<dbReference type="Pfam" id="PF14718">
    <property type="entry name" value="SLT_L"/>
    <property type="match status" value="1"/>
</dbReference>
<dbReference type="Proteomes" id="UP000253769">
    <property type="component" value="Unassembled WGS sequence"/>
</dbReference>
<dbReference type="InterPro" id="IPR008258">
    <property type="entry name" value="Transglycosylase_SLT_dom_1"/>
</dbReference>
<evidence type="ECO:0000313" key="6">
    <source>
        <dbReference type="EMBL" id="RDE24316.1"/>
    </source>
</evidence>
<dbReference type="OrthoDB" id="92254at2"/>
<feature type="domain" description="Lytic transglycosylase superhelical linker" evidence="5">
    <location>
        <begin position="440"/>
        <end position="506"/>
    </location>
</feature>
<evidence type="ECO:0000259" key="4">
    <source>
        <dbReference type="Pfam" id="PF01464"/>
    </source>
</evidence>
<dbReference type="SUPFAM" id="SSF53955">
    <property type="entry name" value="Lysozyme-like"/>
    <property type="match status" value="1"/>
</dbReference>
<keyword evidence="2" id="KW-0732">Signal</keyword>
<feature type="transmembrane region" description="Helical" evidence="3">
    <location>
        <begin position="21"/>
        <end position="41"/>
    </location>
</feature>
<dbReference type="GO" id="GO:0016020">
    <property type="term" value="C:membrane"/>
    <property type="evidence" value="ECO:0007669"/>
    <property type="project" value="InterPro"/>
</dbReference>
<dbReference type="InterPro" id="IPR008939">
    <property type="entry name" value="Lytic_TGlycosylase_superhlx_U"/>
</dbReference>
<dbReference type="PANTHER" id="PTHR37423">
    <property type="entry name" value="SOLUBLE LYTIC MUREIN TRANSGLYCOSYLASE-RELATED"/>
    <property type="match status" value="1"/>
</dbReference>
<accession>A0A369WUV3</accession>
<dbReference type="InterPro" id="IPR023346">
    <property type="entry name" value="Lysozyme-like_dom_sf"/>
</dbReference>
<comment type="caution">
    <text evidence="6">The sequence shown here is derived from an EMBL/GenBank/DDBJ whole genome shotgun (WGS) entry which is preliminary data.</text>
</comment>
<evidence type="ECO:0000259" key="5">
    <source>
        <dbReference type="Pfam" id="PF14718"/>
    </source>
</evidence>
<dbReference type="EMBL" id="QQOH01000001">
    <property type="protein sequence ID" value="RDE24316.1"/>
    <property type="molecule type" value="Genomic_DNA"/>
</dbReference>
<keyword evidence="3" id="KW-1133">Transmembrane helix</keyword>
<proteinExistence type="inferred from homology"/>
<dbReference type="RefSeq" id="WP_114693902.1">
    <property type="nucleotide sequence ID" value="NZ_QQOH01000001.1"/>
</dbReference>
<sequence>MQIDRVSRRRHTTSARPLSRFFRPAVYLLGLSVLSLPLPGLTLQSQASIIEQDRSKLEQQRQQYRQGVKALNQRDYKTYERLLPKLSDYPLYPYLLYQRHRQQLDKLSAEQLQQFEKNYSDSPLARRLYQSWISEQAKRKRWQVLTDNYRPESAGISLQCQYLWALHQQGQTDKMLREVGSIWVHGSSRPKACDKPFKVWLESNQYTEQHAWDRFWLALEKGNTKLAGYVRKRLNNPEWKRQAEQALSWHRRPKQLSRFQLVSDQPLSAEQQRLLLITLKRLGRLEPLMGLDQLERLAAALQLEPEVQQQLYRSFAVRQLRRYPDSIGELSQRLDPQHQDPQILEWQLRNLILRQDWSAVTKLLEQLPESERERDRWRYWQARALEAEGGDKAIATAASIYNELTFERSFYGFMAADKLGGGYQLNNRTLAQDPDYIGQLARKPGLIRARELYLHNQLRDARREWYASTRQLSREQRYQAAQLARQWGWYEQSIRGAIAARQWDDILLRFPVAYSDPIHQAASKHAIAPTWILAVARQESAFTPDARSHAGAMGLMQLMPATAKETAKKAKIRYRSRSQLAEPGFNIKLGSHYLAGLGRRYEGHRVLATAAYNAGPHRVKRWLAQRNDLPTDIWIETIPFDETRNYVQNVLSFSLIYSDILGQPKQLLHPHERMAVVPDPKDRNSSR</sequence>
<organism evidence="6 7">
    <name type="scientific">Motiliproteus coralliicola</name>
    <dbReference type="NCBI Taxonomy" id="2283196"/>
    <lineage>
        <taxon>Bacteria</taxon>
        <taxon>Pseudomonadati</taxon>
        <taxon>Pseudomonadota</taxon>
        <taxon>Gammaproteobacteria</taxon>
        <taxon>Oceanospirillales</taxon>
        <taxon>Oceanospirillaceae</taxon>
        <taxon>Motiliproteus</taxon>
    </lineage>
</organism>
<feature type="domain" description="Transglycosylase SLT" evidence="4">
    <location>
        <begin position="517"/>
        <end position="633"/>
    </location>
</feature>
<dbReference type="Gene3D" id="1.10.530.10">
    <property type="match status" value="1"/>
</dbReference>
<dbReference type="GO" id="GO:0004553">
    <property type="term" value="F:hydrolase activity, hydrolyzing O-glycosyl compounds"/>
    <property type="evidence" value="ECO:0007669"/>
    <property type="project" value="InterPro"/>
</dbReference>
<dbReference type="GO" id="GO:0000270">
    <property type="term" value="P:peptidoglycan metabolic process"/>
    <property type="evidence" value="ECO:0007669"/>
    <property type="project" value="InterPro"/>
</dbReference>
<dbReference type="InterPro" id="IPR012289">
    <property type="entry name" value="Lytic_TGlycosylase_superhlx_L"/>
</dbReference>
<dbReference type="SUPFAM" id="SSF48435">
    <property type="entry name" value="Bacterial muramidases"/>
    <property type="match status" value="1"/>
</dbReference>
<evidence type="ECO:0000313" key="7">
    <source>
        <dbReference type="Proteomes" id="UP000253769"/>
    </source>
</evidence>
<evidence type="ECO:0000256" key="3">
    <source>
        <dbReference type="SAM" id="Phobius"/>
    </source>
</evidence>
<dbReference type="InterPro" id="IPR000189">
    <property type="entry name" value="Transglyc_AS"/>
</dbReference>
<protein>
    <recommendedName>
        <fullName evidence="8">Lytic murein transglycosylase</fullName>
    </recommendedName>
</protein>
<name>A0A369WUV3_9GAMM</name>
<keyword evidence="7" id="KW-1185">Reference proteome</keyword>
<keyword evidence="3" id="KW-0812">Transmembrane</keyword>
<dbReference type="Gene3D" id="1.25.20.10">
    <property type="entry name" value="Bacterial muramidases"/>
    <property type="match status" value="1"/>
</dbReference>
<dbReference type="GO" id="GO:0008933">
    <property type="term" value="F:peptidoglycan lytic transglycosylase activity"/>
    <property type="evidence" value="ECO:0007669"/>
    <property type="project" value="InterPro"/>
</dbReference>
<dbReference type="InterPro" id="IPR037061">
    <property type="entry name" value="Lytic_TGlycoase_superhlx_L_sf"/>
</dbReference>
<dbReference type="Pfam" id="PF01464">
    <property type="entry name" value="SLT"/>
    <property type="match status" value="1"/>
</dbReference>
<dbReference type="CDD" id="cd13401">
    <property type="entry name" value="Slt70-like"/>
    <property type="match status" value="1"/>
</dbReference>
<comment type="similarity">
    <text evidence="1">Belongs to the transglycosylase Slt family.</text>
</comment>
<dbReference type="GO" id="GO:0042597">
    <property type="term" value="C:periplasmic space"/>
    <property type="evidence" value="ECO:0007669"/>
    <property type="project" value="InterPro"/>
</dbReference>
<keyword evidence="3" id="KW-0472">Membrane</keyword>
<dbReference type="PANTHER" id="PTHR37423:SF5">
    <property type="entry name" value="SOLUBLE LYTIC MUREIN TRANSGLYCOSYLASE"/>
    <property type="match status" value="1"/>
</dbReference>
<reference evidence="6 7" key="1">
    <citation type="submission" date="2018-07" db="EMBL/GenBank/DDBJ databases">
        <title>Motiliproteus coralliicola sp. nov., a bacterium isolated from Coral.</title>
        <authorList>
            <person name="Wang G."/>
        </authorList>
    </citation>
    <scope>NUCLEOTIDE SEQUENCE [LARGE SCALE GENOMIC DNA]</scope>
    <source>
        <strain evidence="6 7">C34</strain>
    </source>
</reference>
<evidence type="ECO:0000256" key="1">
    <source>
        <dbReference type="ARBA" id="ARBA00007734"/>
    </source>
</evidence>
<dbReference type="AlphaFoldDB" id="A0A369WUV3"/>
<evidence type="ECO:0008006" key="8">
    <source>
        <dbReference type="Google" id="ProtNLM"/>
    </source>
</evidence>
<dbReference type="Gene3D" id="1.10.1240.20">
    <property type="entry name" value="Lytic transglycosylase, superhelical linker domain"/>
    <property type="match status" value="1"/>
</dbReference>
<dbReference type="PROSITE" id="PS00922">
    <property type="entry name" value="TRANSGLYCOSYLASE"/>
    <property type="match status" value="1"/>
</dbReference>